<reference evidence="2" key="1">
    <citation type="submission" date="2023-07" db="EMBL/GenBank/DDBJ databases">
        <title>draft genome sequence of fig (Ficus carica).</title>
        <authorList>
            <person name="Takahashi T."/>
            <person name="Nishimura K."/>
        </authorList>
    </citation>
    <scope>NUCLEOTIDE SEQUENCE</scope>
</reference>
<proteinExistence type="predicted"/>
<comment type="caution">
    <text evidence="2">The sequence shown here is derived from an EMBL/GenBank/DDBJ whole genome shotgun (WGS) entry which is preliminary data.</text>
</comment>
<dbReference type="Proteomes" id="UP001187192">
    <property type="component" value="Unassembled WGS sequence"/>
</dbReference>
<evidence type="ECO:0000313" key="2">
    <source>
        <dbReference type="EMBL" id="GMN35409.1"/>
    </source>
</evidence>
<dbReference type="Pfam" id="PF24758">
    <property type="entry name" value="LRR_At5g56370"/>
    <property type="match status" value="1"/>
</dbReference>
<dbReference type="InterPro" id="IPR032675">
    <property type="entry name" value="LRR_dom_sf"/>
</dbReference>
<accession>A0AA88DEJ5</accession>
<name>A0AA88DEJ5_FICCA</name>
<organism evidence="2 3">
    <name type="scientific">Ficus carica</name>
    <name type="common">Common fig</name>
    <dbReference type="NCBI Taxonomy" id="3494"/>
    <lineage>
        <taxon>Eukaryota</taxon>
        <taxon>Viridiplantae</taxon>
        <taxon>Streptophyta</taxon>
        <taxon>Embryophyta</taxon>
        <taxon>Tracheophyta</taxon>
        <taxon>Spermatophyta</taxon>
        <taxon>Magnoliopsida</taxon>
        <taxon>eudicotyledons</taxon>
        <taxon>Gunneridae</taxon>
        <taxon>Pentapetalae</taxon>
        <taxon>rosids</taxon>
        <taxon>fabids</taxon>
        <taxon>Rosales</taxon>
        <taxon>Moraceae</taxon>
        <taxon>Ficeae</taxon>
        <taxon>Ficus</taxon>
    </lineage>
</organism>
<sequence>MSYLSIKDAVRTSLFSSKWRYRQARLPNLALWGLLPPNFPWHKAWVHNKLVSNIIDQVLLLHSGPIHKFQLRELVFLDDCALDRWILHLTRSPVKDISLTNLRERDQGYNLPSCLFSCQSLINLKLIFCCLKPPPSSKGFSNLKRLGFLHVNLAQDVFENLVSSCPMLETLDLVDVRASSSDYLAGGVKLVEVLKPCIHLNYLVMETNVNNREESLTARCLLNIVPNLQELHIVTTIYLSYINHPFIDENVTGTETNFWEDGCRDCQFTKLQLVRLTRVTSTKPELDFIEFILLNSPVRERMIVGATCKDVQMELLKKLLPLRRASGRAQIIC</sequence>
<dbReference type="PANTHER" id="PTHR31639">
    <property type="entry name" value="F-BOX PROTEIN-LIKE"/>
    <property type="match status" value="1"/>
</dbReference>
<keyword evidence="3" id="KW-1185">Reference proteome</keyword>
<dbReference type="PANTHER" id="PTHR31639:SF93">
    <property type="entry name" value="F-BOX_FBD_LRR PROTEIN"/>
    <property type="match status" value="1"/>
</dbReference>
<dbReference type="InterPro" id="IPR055411">
    <property type="entry name" value="LRR_FXL15/At3g58940/PEG3-like"/>
</dbReference>
<evidence type="ECO:0000259" key="1">
    <source>
        <dbReference type="Pfam" id="PF24758"/>
    </source>
</evidence>
<dbReference type="EMBL" id="BTGU01000005">
    <property type="protein sequence ID" value="GMN35409.1"/>
    <property type="molecule type" value="Genomic_DNA"/>
</dbReference>
<evidence type="ECO:0000313" key="3">
    <source>
        <dbReference type="Proteomes" id="UP001187192"/>
    </source>
</evidence>
<dbReference type="Gene3D" id="3.80.10.10">
    <property type="entry name" value="Ribonuclease Inhibitor"/>
    <property type="match status" value="1"/>
</dbReference>
<protein>
    <recommendedName>
        <fullName evidence="1">F-box/LRR-repeat protein 15/At3g58940/PEG3-like LRR domain-containing protein</fullName>
    </recommendedName>
</protein>
<dbReference type="AlphaFoldDB" id="A0AA88DEJ5"/>
<dbReference type="SUPFAM" id="SSF52047">
    <property type="entry name" value="RNI-like"/>
    <property type="match status" value="1"/>
</dbReference>
<feature type="domain" description="F-box/LRR-repeat protein 15/At3g58940/PEG3-like LRR" evidence="1">
    <location>
        <begin position="82"/>
        <end position="177"/>
    </location>
</feature>
<gene>
    <name evidence="2" type="ORF">TIFTF001_005291</name>
</gene>